<evidence type="ECO:0000256" key="6">
    <source>
        <dbReference type="SAM" id="Phobius"/>
    </source>
</evidence>
<evidence type="ECO:0000256" key="2">
    <source>
        <dbReference type="ARBA" id="ARBA00022475"/>
    </source>
</evidence>
<dbReference type="Pfam" id="PF01810">
    <property type="entry name" value="LysE"/>
    <property type="match status" value="1"/>
</dbReference>
<comment type="caution">
    <text evidence="7">The sequence shown here is derived from an EMBL/GenBank/DDBJ whole genome shotgun (WGS) entry which is preliminary data.</text>
</comment>
<sequence>MHPVLNGLLFGLLLCVLIGPVFFALIQNSIEKGFWSGFFMAIGVALSDIFYIVITYFGVSQLVESENFKMWLGGVGGVIMLVFGLFYLFKSVPKTTVMKNTNGSKDGFKQILKGFFLNGVNPFVLFFWIGIMSKVSIDFEYTSNQAFGFFAALVGTVFIVDVLKSHFATKLREIVTARFMRIMNRTVGVALILFALRLLNFLLEGFGIELFA</sequence>
<feature type="transmembrane region" description="Helical" evidence="6">
    <location>
        <begin position="71"/>
        <end position="89"/>
    </location>
</feature>
<dbReference type="PATRIC" id="fig|1566026.4.peg.1513"/>
<evidence type="ECO:0000313" key="8">
    <source>
        <dbReference type="Proteomes" id="UP000036908"/>
    </source>
</evidence>
<dbReference type="InterPro" id="IPR001123">
    <property type="entry name" value="LeuE-type"/>
</dbReference>
<feature type="transmembrane region" description="Helical" evidence="6">
    <location>
        <begin position="6"/>
        <end position="26"/>
    </location>
</feature>
<feature type="transmembrane region" description="Helical" evidence="6">
    <location>
        <begin position="184"/>
        <end position="203"/>
    </location>
</feature>
<dbReference type="GO" id="GO:0005886">
    <property type="term" value="C:plasma membrane"/>
    <property type="evidence" value="ECO:0007669"/>
    <property type="project" value="UniProtKB-SubCell"/>
</dbReference>
<evidence type="ECO:0008006" key="9">
    <source>
        <dbReference type="Google" id="ProtNLM"/>
    </source>
</evidence>
<feature type="transmembrane region" description="Helical" evidence="6">
    <location>
        <begin position="110"/>
        <end position="131"/>
    </location>
</feature>
<keyword evidence="3 6" id="KW-0812">Transmembrane</keyword>
<keyword evidence="5 6" id="KW-0472">Membrane</keyword>
<organism evidence="7 8">
    <name type="scientific">Roseivirga seohaensis subsp. aquiponti</name>
    <dbReference type="NCBI Taxonomy" id="1566026"/>
    <lineage>
        <taxon>Bacteria</taxon>
        <taxon>Pseudomonadati</taxon>
        <taxon>Bacteroidota</taxon>
        <taxon>Cytophagia</taxon>
        <taxon>Cytophagales</taxon>
        <taxon>Roseivirgaceae</taxon>
        <taxon>Roseivirga</taxon>
    </lineage>
</organism>
<dbReference type="EMBL" id="JSVA01000018">
    <property type="protein sequence ID" value="KOF01831.1"/>
    <property type="molecule type" value="Genomic_DNA"/>
</dbReference>
<evidence type="ECO:0000313" key="7">
    <source>
        <dbReference type="EMBL" id="KOF01831.1"/>
    </source>
</evidence>
<name>A0A0L8AHT9_9BACT</name>
<evidence type="ECO:0000256" key="1">
    <source>
        <dbReference type="ARBA" id="ARBA00004651"/>
    </source>
</evidence>
<accession>A0A0L8AHT9</accession>
<keyword evidence="4 6" id="KW-1133">Transmembrane helix</keyword>
<dbReference type="OrthoDB" id="679767at2"/>
<protein>
    <recommendedName>
        <fullName evidence="9">Lysine transporter LysE</fullName>
    </recommendedName>
</protein>
<reference evidence="8" key="1">
    <citation type="submission" date="2014-11" db="EMBL/GenBank/DDBJ databases">
        <title>Genome sequencing of Roseivirga sp. D-25.</title>
        <authorList>
            <person name="Selvaratnam C."/>
            <person name="Thevarajoo S."/>
            <person name="Goh K.M."/>
            <person name="Eee R."/>
            <person name="Chan K.-G."/>
            <person name="Chong C.S."/>
        </authorList>
    </citation>
    <scope>NUCLEOTIDE SEQUENCE [LARGE SCALE GENOMIC DNA]</scope>
    <source>
        <strain evidence="8">D-25</strain>
    </source>
</reference>
<feature type="transmembrane region" description="Helical" evidence="6">
    <location>
        <begin position="146"/>
        <end position="163"/>
    </location>
</feature>
<dbReference type="RefSeq" id="WP_053224745.1">
    <property type="nucleotide sequence ID" value="NZ_JSVA01000018.1"/>
</dbReference>
<dbReference type="Proteomes" id="UP000036908">
    <property type="component" value="Unassembled WGS sequence"/>
</dbReference>
<evidence type="ECO:0000256" key="3">
    <source>
        <dbReference type="ARBA" id="ARBA00022692"/>
    </source>
</evidence>
<evidence type="ECO:0000256" key="5">
    <source>
        <dbReference type="ARBA" id="ARBA00023136"/>
    </source>
</evidence>
<keyword evidence="2" id="KW-1003">Cell membrane</keyword>
<evidence type="ECO:0000256" key="4">
    <source>
        <dbReference type="ARBA" id="ARBA00022989"/>
    </source>
</evidence>
<dbReference type="PANTHER" id="PTHR30086:SF20">
    <property type="entry name" value="ARGININE EXPORTER PROTEIN ARGO-RELATED"/>
    <property type="match status" value="1"/>
</dbReference>
<proteinExistence type="predicted"/>
<dbReference type="PANTHER" id="PTHR30086">
    <property type="entry name" value="ARGININE EXPORTER PROTEIN ARGO"/>
    <property type="match status" value="1"/>
</dbReference>
<feature type="transmembrane region" description="Helical" evidence="6">
    <location>
        <begin position="38"/>
        <end position="59"/>
    </location>
</feature>
<dbReference type="AlphaFoldDB" id="A0A0L8AHT9"/>
<comment type="subcellular location">
    <subcellularLocation>
        <location evidence="1">Cell membrane</location>
        <topology evidence="1">Multi-pass membrane protein</topology>
    </subcellularLocation>
</comment>
<keyword evidence="8" id="KW-1185">Reference proteome</keyword>
<dbReference type="GO" id="GO:0015171">
    <property type="term" value="F:amino acid transmembrane transporter activity"/>
    <property type="evidence" value="ECO:0007669"/>
    <property type="project" value="TreeGrafter"/>
</dbReference>
<gene>
    <name evidence="7" type="ORF">OB69_15965</name>
</gene>